<gene>
    <name evidence="1" type="ORF">NET02_09725</name>
</gene>
<proteinExistence type="predicted"/>
<organism evidence="1 2">
    <name type="scientific">Thermalbibacter longus</name>
    <dbReference type="NCBI Taxonomy" id="2951981"/>
    <lineage>
        <taxon>Bacteria</taxon>
        <taxon>Pseudomonadati</taxon>
        <taxon>Thermomicrobiota</taxon>
        <taxon>Thermomicrobia</taxon>
        <taxon>Thermomicrobiales</taxon>
        <taxon>Thermomicrobiaceae</taxon>
        <taxon>Thermalbibacter</taxon>
    </lineage>
</organism>
<dbReference type="AlphaFoldDB" id="A0AA41WFG4"/>
<evidence type="ECO:0000313" key="1">
    <source>
        <dbReference type="EMBL" id="MCM8749425.1"/>
    </source>
</evidence>
<accession>A0AA41WFG4</accession>
<sequence>MFLVLGRLALALALGFVLSGVSLIAPSGYTARRAAAQEPCIHFPETGHRVCHGFRAYWEQFGGLALFGYPLTDEFVDPETRIVTQWFERARFEWHPGGYPERHDVLLGLLGRELVAAWESTDPSFPSGPFIPVGPDPGCLHFAETGHNLCGGFRAYWERFGGLAVFGYPISEEFREVNLDDGQEYVVQYFERARFEWHPGAWPERYDVLLGRLGHTLLEARTAEPAISFETSPFWTSTLTAGLQVVVRRGPFPIPQADVLFRIVEGPNQHLAWRLAGRTDDWGGLWLQYTGARAGLDRVEACVDVDRNGRCDAGEPRASAEVWLGLEVEWAAQPGWTLLLGQDATVTVRLVLGGKPFAGVQLLVNGLDPEPTPPTVVTTDTSGHVTLRAPSPAHPPIGSSRVIVLCLDWNRDVECDLALEPRQLLWVSEVQIGTWLPSGTADVVGGEYAASFSVSGVAGLPVRLVVTGANAQARTAVTDSFGTVELRYRGERGGTDLITACVDLNRNDACDANEPIAGPLAHHWVTGAQLSLAGPAVDGDAATGWQPGNASPAFQATATLEPALDPAAVAPRLFIELVDDTASARVAGGEQVVRWFSGVPLDIFVLHGGPGDRLRVRVWLDSDASGWLFPDGDDLLLEREVTLTG</sequence>
<evidence type="ECO:0000313" key="2">
    <source>
        <dbReference type="Proteomes" id="UP001165306"/>
    </source>
</evidence>
<name>A0AA41WFG4_9BACT</name>
<keyword evidence="2" id="KW-1185">Reference proteome</keyword>
<evidence type="ECO:0008006" key="3">
    <source>
        <dbReference type="Google" id="ProtNLM"/>
    </source>
</evidence>
<reference evidence="1" key="1">
    <citation type="submission" date="2022-06" db="EMBL/GenBank/DDBJ databases">
        <title>CFH 74404 Thermomicrobiaceae sp.</title>
        <authorList>
            <person name="Ming H."/>
            <person name="Li W.-J."/>
            <person name="Zhao Z."/>
        </authorList>
    </citation>
    <scope>NUCLEOTIDE SEQUENCE</scope>
    <source>
        <strain evidence="1">CFH 74404</strain>
    </source>
</reference>
<dbReference type="Proteomes" id="UP001165306">
    <property type="component" value="Unassembled WGS sequence"/>
</dbReference>
<dbReference type="EMBL" id="JAMSLR010000006">
    <property type="protein sequence ID" value="MCM8749425.1"/>
    <property type="molecule type" value="Genomic_DNA"/>
</dbReference>
<comment type="caution">
    <text evidence="1">The sequence shown here is derived from an EMBL/GenBank/DDBJ whole genome shotgun (WGS) entry which is preliminary data.</text>
</comment>
<dbReference type="RefSeq" id="WP_284057208.1">
    <property type="nucleotide sequence ID" value="NZ_JAMSLR010000006.1"/>
</dbReference>
<protein>
    <recommendedName>
        <fullName evidence="3">Big-1 domain-containing protein</fullName>
    </recommendedName>
</protein>